<dbReference type="InterPro" id="IPR050091">
    <property type="entry name" value="PKS_NRPS_Biosynth_Enz"/>
</dbReference>
<evidence type="ECO:0000313" key="4">
    <source>
        <dbReference type="EMBL" id="GFF35586.1"/>
    </source>
</evidence>
<feature type="region of interest" description="C-terminal hotdog fold" evidence="1">
    <location>
        <begin position="313"/>
        <end position="465"/>
    </location>
</feature>
<dbReference type="InterPro" id="IPR049900">
    <property type="entry name" value="PKS_mFAS_DH"/>
</dbReference>
<feature type="domain" description="PKS/mFAS DH" evidence="3">
    <location>
        <begin position="149"/>
        <end position="465"/>
    </location>
</feature>
<feature type="region of interest" description="N-terminal hotdog fold" evidence="1">
    <location>
        <begin position="149"/>
        <end position="284"/>
    </location>
</feature>
<dbReference type="Gene3D" id="3.40.366.10">
    <property type="entry name" value="Malonyl-Coenzyme A Acyl Carrier Protein, domain 2"/>
    <property type="match status" value="1"/>
</dbReference>
<dbReference type="GO" id="GO:0004312">
    <property type="term" value="F:fatty acid synthase activity"/>
    <property type="evidence" value="ECO:0007669"/>
    <property type="project" value="TreeGrafter"/>
</dbReference>
<accession>A0A8H3RS16</accession>
<organism evidence="4 5">
    <name type="scientific">Aspergillus udagawae</name>
    <dbReference type="NCBI Taxonomy" id="91492"/>
    <lineage>
        <taxon>Eukaryota</taxon>
        <taxon>Fungi</taxon>
        <taxon>Dikarya</taxon>
        <taxon>Ascomycota</taxon>
        <taxon>Pezizomycotina</taxon>
        <taxon>Eurotiomycetes</taxon>
        <taxon>Eurotiomycetidae</taxon>
        <taxon>Eurotiales</taxon>
        <taxon>Aspergillaceae</taxon>
        <taxon>Aspergillus</taxon>
        <taxon>Aspergillus subgen. Fumigati</taxon>
    </lineage>
</organism>
<dbReference type="GO" id="GO:0044550">
    <property type="term" value="P:secondary metabolite biosynthetic process"/>
    <property type="evidence" value="ECO:0007669"/>
    <property type="project" value="UniProtKB-ARBA"/>
</dbReference>
<dbReference type="InterPro" id="IPR001227">
    <property type="entry name" value="Ac_transferase_dom_sf"/>
</dbReference>
<dbReference type="Gene3D" id="3.40.50.150">
    <property type="entry name" value="Vaccinia Virus protein VP39"/>
    <property type="match status" value="1"/>
</dbReference>
<dbReference type="InterPro" id="IPR029063">
    <property type="entry name" value="SAM-dependent_MTases_sf"/>
</dbReference>
<dbReference type="InterPro" id="IPR020807">
    <property type="entry name" value="PKS_DH"/>
</dbReference>
<feature type="active site" description="Proton acceptor; for dehydratase activity" evidence="1">
    <location>
        <position position="181"/>
    </location>
</feature>
<proteinExistence type="predicted"/>
<dbReference type="InterPro" id="IPR049551">
    <property type="entry name" value="PKS_DH_C"/>
</dbReference>
<dbReference type="EMBL" id="BLKC01000026">
    <property type="protein sequence ID" value="GFF35586.1"/>
    <property type="molecule type" value="Genomic_DNA"/>
</dbReference>
<evidence type="ECO:0000256" key="2">
    <source>
        <dbReference type="SAM" id="MobiDB-lite"/>
    </source>
</evidence>
<feature type="region of interest" description="Disordered" evidence="2">
    <location>
        <begin position="137"/>
        <end position="156"/>
    </location>
</feature>
<dbReference type="PANTHER" id="PTHR43775">
    <property type="entry name" value="FATTY ACID SYNTHASE"/>
    <property type="match status" value="1"/>
</dbReference>
<name>A0A8H3RS16_9EURO</name>
<dbReference type="Pfam" id="PF14765">
    <property type="entry name" value="PS-DH"/>
    <property type="match status" value="1"/>
</dbReference>
<feature type="active site" description="Proton donor; for dehydratase activity" evidence="1">
    <location>
        <position position="378"/>
    </location>
</feature>
<gene>
    <name evidence="4" type="ORF">IFM46972_04600</name>
</gene>
<dbReference type="AlphaFoldDB" id="A0A8H3RS16"/>
<dbReference type="GO" id="GO:0006633">
    <property type="term" value="P:fatty acid biosynthetic process"/>
    <property type="evidence" value="ECO:0007669"/>
    <property type="project" value="TreeGrafter"/>
</dbReference>
<dbReference type="SMART" id="SM00826">
    <property type="entry name" value="PKS_DH"/>
    <property type="match status" value="1"/>
</dbReference>
<evidence type="ECO:0000313" key="5">
    <source>
        <dbReference type="Proteomes" id="UP000465221"/>
    </source>
</evidence>
<dbReference type="PROSITE" id="PS52019">
    <property type="entry name" value="PKS_MFAS_DH"/>
    <property type="match status" value="1"/>
</dbReference>
<evidence type="ECO:0000256" key="1">
    <source>
        <dbReference type="PROSITE-ProRule" id="PRU01363"/>
    </source>
</evidence>
<sequence>MEPIAQQYLESIQDVLSTESSGVPFFSSVTGAETSHGDLSSEYWVKNLLSPGPLRDILTAASESHLESVSYASILRTGADAKETALCAAGRLWSLGFKLNLAIVNNASETPSSSKALANLPRYPFNHKRRYWHEARSNLSRRTRSQPRTDLLGLPTDDHNPIAPRWTNFLRPVEIPWLMDHRIQGMLIFPGAAMLTMVLEACQQSAKQSETIHGYQFRDVSFHRPMLFTSPAAATETFMQLRPHQIGTRANTAHWTQFSLLSIGSDGAAIEHCSGLVKTIYAAKPNEIDSSTEQSREWELRKQEYLSIQERPTKELHVGRLYDKLSRSGLQLGPLFRSLTRINAGNGFGYGELQIPDSATRMPENFEYPTPIHPAVLDGVFQMMICCGTVKDDFSAMAPSFVESLYVSASLPRDAGSLLRGFSTLGPKLRLQQSGSVVMSDDTWSEPKILLEGFVCKELSSRVDRAQRNLCTQLLWKKDVECSHSTIRTILNQQRFGLDPATARSASLCDQAISEHVKKSLGMLSTEVEKEMHGVLQQYISWMRNISHQFNSESSTCALDDESPRMLQAIEAVGSHLEDIMDPGSDSHTRTRSLVSEFIEDCLGQSFINSVVAELIDHAGFVNPNIEILEIGSGSTSCAASVVDRLCNKTLGSARLKKYVLTNRTQTSLDSAQGSLIDREVVDFRLLDIGQDPKTQGFEFEKFDYIIFSEFLPTAGDLE</sequence>
<dbReference type="Proteomes" id="UP000465221">
    <property type="component" value="Unassembled WGS sequence"/>
</dbReference>
<evidence type="ECO:0000259" key="3">
    <source>
        <dbReference type="PROSITE" id="PS52019"/>
    </source>
</evidence>
<dbReference type="Pfam" id="PF21089">
    <property type="entry name" value="PKS_DH_N"/>
    <property type="match status" value="1"/>
</dbReference>
<protein>
    <submittedName>
        <fullName evidence="4">Lovastatin diketide synthase LovF</fullName>
    </submittedName>
</protein>
<comment type="caution">
    <text evidence="4">The sequence shown here is derived from an EMBL/GenBank/DDBJ whole genome shotgun (WGS) entry which is preliminary data.</text>
</comment>
<reference evidence="4 5" key="1">
    <citation type="submission" date="2020-01" db="EMBL/GenBank/DDBJ databases">
        <title>Draft genome sequence of Aspergillus udagawae IFM 46972.</title>
        <authorList>
            <person name="Takahashi H."/>
            <person name="Yaguchi T."/>
        </authorList>
    </citation>
    <scope>NUCLEOTIDE SEQUENCE [LARGE SCALE GENOMIC DNA]</scope>
    <source>
        <strain evidence="4 5">IFM 46972</strain>
    </source>
</reference>
<dbReference type="InterPro" id="IPR042104">
    <property type="entry name" value="PKS_dehydratase_sf"/>
</dbReference>
<dbReference type="PANTHER" id="PTHR43775:SF29">
    <property type="entry name" value="ASPERFURANONE POLYKETIDE SYNTHASE AFOG-RELATED"/>
    <property type="match status" value="1"/>
</dbReference>
<dbReference type="SUPFAM" id="SSF53335">
    <property type="entry name" value="S-adenosyl-L-methionine-dependent methyltransferases"/>
    <property type="match status" value="1"/>
</dbReference>
<dbReference type="Gene3D" id="3.10.129.110">
    <property type="entry name" value="Polyketide synthase dehydratase"/>
    <property type="match status" value="1"/>
</dbReference>
<dbReference type="InterPro" id="IPR049552">
    <property type="entry name" value="PKS_DH_N"/>
</dbReference>